<feature type="region of interest" description="Disordered" evidence="1">
    <location>
        <begin position="1"/>
        <end position="20"/>
    </location>
</feature>
<proteinExistence type="predicted"/>
<sequence>MFAQLAHDPHVLGAGRRRDGAAEVPGAVRVEKVLLGDAHDPRLRRRGSRVASVDGRRQSGTALSVAGCTMTS</sequence>
<accession>A0A117QZ67</accession>
<dbReference type="AlphaFoldDB" id="A0A117QZ67"/>
<dbReference type="EMBL" id="LMWU01000039">
    <property type="protein sequence ID" value="KUN62293.1"/>
    <property type="molecule type" value="Genomic_DNA"/>
</dbReference>
<feature type="region of interest" description="Disordered" evidence="1">
    <location>
        <begin position="45"/>
        <end position="72"/>
    </location>
</feature>
<evidence type="ECO:0000313" key="2">
    <source>
        <dbReference type="EMBL" id="KUN62293.1"/>
    </source>
</evidence>
<organism evidence="2 3">
    <name type="scientific">Streptomyces canus</name>
    <dbReference type="NCBI Taxonomy" id="58343"/>
    <lineage>
        <taxon>Bacteria</taxon>
        <taxon>Bacillati</taxon>
        <taxon>Actinomycetota</taxon>
        <taxon>Actinomycetes</taxon>
        <taxon>Kitasatosporales</taxon>
        <taxon>Streptomycetaceae</taxon>
        <taxon>Streptomyces</taxon>
        <taxon>Streptomyces aurantiacus group</taxon>
    </lineage>
</organism>
<dbReference type="Proteomes" id="UP000053669">
    <property type="component" value="Unassembled WGS sequence"/>
</dbReference>
<evidence type="ECO:0000313" key="3">
    <source>
        <dbReference type="Proteomes" id="UP000053669"/>
    </source>
</evidence>
<comment type="caution">
    <text evidence="2">The sequence shown here is derived from an EMBL/GenBank/DDBJ whole genome shotgun (WGS) entry which is preliminary data.</text>
</comment>
<dbReference type="STRING" id="58343.AQJ46_33905"/>
<reference evidence="2 3" key="1">
    <citation type="submission" date="2015-10" db="EMBL/GenBank/DDBJ databases">
        <title>Draft genome sequence of Streptomyces canus DSM 40017, type strain for the species Streptomyces canus.</title>
        <authorList>
            <person name="Ruckert C."/>
            <person name="Winkler A."/>
            <person name="Kalinowski J."/>
            <person name="Kampfer P."/>
            <person name="Glaeser S."/>
        </authorList>
    </citation>
    <scope>NUCLEOTIDE SEQUENCE [LARGE SCALE GENOMIC DNA]</scope>
    <source>
        <strain evidence="2 3">DSM 40017</strain>
    </source>
</reference>
<name>A0A117QZ67_9ACTN</name>
<evidence type="ECO:0000256" key="1">
    <source>
        <dbReference type="SAM" id="MobiDB-lite"/>
    </source>
</evidence>
<gene>
    <name evidence="2" type="ORF">AQJ46_33905</name>
</gene>
<protein>
    <submittedName>
        <fullName evidence="2">Uncharacterized protein</fullName>
    </submittedName>
</protein>